<evidence type="ECO:0000313" key="3">
    <source>
        <dbReference type="Proteomes" id="UP000287033"/>
    </source>
</evidence>
<accession>A0A401RY20</accession>
<proteinExistence type="predicted"/>
<name>A0A401RY20_CHIPU</name>
<evidence type="ECO:0000256" key="1">
    <source>
        <dbReference type="SAM" id="MobiDB-lite"/>
    </source>
</evidence>
<feature type="region of interest" description="Disordered" evidence="1">
    <location>
        <begin position="1"/>
        <end position="91"/>
    </location>
</feature>
<organism evidence="2 3">
    <name type="scientific">Chiloscyllium punctatum</name>
    <name type="common">Brownbanded bambooshark</name>
    <name type="synonym">Hemiscyllium punctatum</name>
    <dbReference type="NCBI Taxonomy" id="137246"/>
    <lineage>
        <taxon>Eukaryota</taxon>
        <taxon>Metazoa</taxon>
        <taxon>Chordata</taxon>
        <taxon>Craniata</taxon>
        <taxon>Vertebrata</taxon>
        <taxon>Chondrichthyes</taxon>
        <taxon>Elasmobranchii</taxon>
        <taxon>Galeomorphii</taxon>
        <taxon>Galeoidea</taxon>
        <taxon>Orectolobiformes</taxon>
        <taxon>Hemiscylliidae</taxon>
        <taxon>Chiloscyllium</taxon>
    </lineage>
</organism>
<gene>
    <name evidence="2" type="ORF">chiPu_0001434</name>
</gene>
<reference evidence="2 3" key="1">
    <citation type="journal article" date="2018" name="Nat. Ecol. Evol.">
        <title>Shark genomes provide insights into elasmobranch evolution and the origin of vertebrates.</title>
        <authorList>
            <person name="Hara Y"/>
            <person name="Yamaguchi K"/>
            <person name="Onimaru K"/>
            <person name="Kadota M"/>
            <person name="Koyanagi M"/>
            <person name="Keeley SD"/>
            <person name="Tatsumi K"/>
            <person name="Tanaka K"/>
            <person name="Motone F"/>
            <person name="Kageyama Y"/>
            <person name="Nozu R"/>
            <person name="Adachi N"/>
            <person name="Nishimura O"/>
            <person name="Nakagawa R"/>
            <person name="Tanegashima C"/>
            <person name="Kiyatake I"/>
            <person name="Matsumoto R"/>
            <person name="Murakumo K"/>
            <person name="Nishida K"/>
            <person name="Terakita A"/>
            <person name="Kuratani S"/>
            <person name="Sato K"/>
            <person name="Hyodo S Kuraku.S."/>
        </authorList>
    </citation>
    <scope>NUCLEOTIDE SEQUENCE [LARGE SCALE GENOMIC DNA]</scope>
</reference>
<comment type="caution">
    <text evidence="2">The sequence shown here is derived from an EMBL/GenBank/DDBJ whole genome shotgun (WGS) entry which is preliminary data.</text>
</comment>
<evidence type="ECO:0000313" key="2">
    <source>
        <dbReference type="EMBL" id="GCC23043.1"/>
    </source>
</evidence>
<protein>
    <submittedName>
        <fullName evidence="2">Uncharacterized protein</fullName>
    </submittedName>
</protein>
<sequence length="109" mass="11910">MSRDAPLHVRGPAANGGARPGAFVRPRREGGQNNTHRRRGSAPQARGPGWREQARPSRSPSPSPERQLQNTTEISPPPRRSPSPPPLSLCQSCSRHLASLTMAAPKRRR</sequence>
<dbReference type="Proteomes" id="UP000287033">
    <property type="component" value="Unassembled WGS sequence"/>
</dbReference>
<feature type="compositionally biased region" description="Low complexity" evidence="1">
    <location>
        <begin position="10"/>
        <end position="22"/>
    </location>
</feature>
<feature type="compositionally biased region" description="Pro residues" evidence="1">
    <location>
        <begin position="75"/>
        <end position="87"/>
    </location>
</feature>
<keyword evidence="3" id="KW-1185">Reference proteome</keyword>
<dbReference type="AlphaFoldDB" id="A0A401RY20"/>
<dbReference type="EMBL" id="BEZZ01000022">
    <property type="protein sequence ID" value="GCC23043.1"/>
    <property type="molecule type" value="Genomic_DNA"/>
</dbReference>